<dbReference type="InterPro" id="IPR003356">
    <property type="entry name" value="DNA_methylase_A-5"/>
</dbReference>
<dbReference type="PANTHER" id="PTHR33841">
    <property type="entry name" value="DNA METHYLTRANSFERASE YEEA-RELATED"/>
    <property type="match status" value="1"/>
</dbReference>
<dbReference type="Pfam" id="PF18135">
    <property type="entry name" value="Type_ISP_C"/>
    <property type="match status" value="1"/>
</dbReference>
<evidence type="ECO:0000259" key="7">
    <source>
        <dbReference type="Pfam" id="PF18135"/>
    </source>
</evidence>
<dbReference type="eggNOG" id="COG0249">
    <property type="taxonomic scope" value="Bacteria"/>
</dbReference>
<dbReference type="RefSeq" id="WP_035175670.1">
    <property type="nucleotide sequence ID" value="NZ_CP020867.1"/>
</dbReference>
<dbReference type="GO" id="GO:0004386">
    <property type="term" value="F:helicase activity"/>
    <property type="evidence" value="ECO:0007669"/>
    <property type="project" value="UniProtKB-KW"/>
</dbReference>
<evidence type="ECO:0000313" key="9">
    <source>
        <dbReference type="Proteomes" id="UP000192902"/>
    </source>
</evidence>
<dbReference type="InterPro" id="IPR041635">
    <property type="entry name" value="Type_ISP_LLaBIII_C"/>
</dbReference>
<dbReference type="GO" id="GO:0008170">
    <property type="term" value="F:N-methyltransferase activity"/>
    <property type="evidence" value="ECO:0007669"/>
    <property type="project" value="InterPro"/>
</dbReference>
<organism evidence="8 9">
    <name type="scientific">Campylobacter cuniculorum DSM 23162 = LMG 24588</name>
    <dbReference type="NCBI Taxonomy" id="1121267"/>
    <lineage>
        <taxon>Bacteria</taxon>
        <taxon>Pseudomonadati</taxon>
        <taxon>Campylobacterota</taxon>
        <taxon>Epsilonproteobacteria</taxon>
        <taxon>Campylobacterales</taxon>
        <taxon>Campylobacteraceae</taxon>
        <taxon>Campylobacter</taxon>
    </lineage>
</organism>
<evidence type="ECO:0000256" key="4">
    <source>
        <dbReference type="ARBA" id="ARBA00022679"/>
    </source>
</evidence>
<dbReference type="GO" id="GO:0003677">
    <property type="term" value="F:DNA binding"/>
    <property type="evidence" value="ECO:0007669"/>
    <property type="project" value="InterPro"/>
</dbReference>
<protein>
    <recommendedName>
        <fullName evidence="2">site-specific DNA-methyltransferase (adenine-specific)</fullName>
        <ecNumber evidence="2">2.1.1.72</ecNumber>
    </recommendedName>
</protein>
<keyword evidence="8" id="KW-0067">ATP-binding</keyword>
<dbReference type="InterPro" id="IPR050953">
    <property type="entry name" value="N4_N6_ade-DNA_methylase"/>
</dbReference>
<dbReference type="GO" id="GO:0032259">
    <property type="term" value="P:methylation"/>
    <property type="evidence" value="ECO:0007669"/>
    <property type="project" value="UniProtKB-KW"/>
</dbReference>
<dbReference type="Gene3D" id="3.40.50.150">
    <property type="entry name" value="Vaccinia Virus protein VP39"/>
    <property type="match status" value="1"/>
</dbReference>
<feature type="domain" description="Type ISP restriction-modification enzyme LLaBIII C-terminal specificity" evidence="7">
    <location>
        <begin position="723"/>
        <end position="1047"/>
    </location>
</feature>
<dbReference type="GO" id="GO:0009007">
    <property type="term" value="F:site-specific DNA-methyltransferase (adenine-specific) activity"/>
    <property type="evidence" value="ECO:0007669"/>
    <property type="project" value="UniProtKB-EC"/>
</dbReference>
<keyword evidence="8" id="KW-0347">Helicase</keyword>
<keyword evidence="4 8" id="KW-0808">Transferase</keyword>
<dbReference type="OrthoDB" id="9804086at2"/>
<dbReference type="Pfam" id="PF02384">
    <property type="entry name" value="N6_Mtase"/>
    <property type="match status" value="1"/>
</dbReference>
<dbReference type="eggNOG" id="COG0286">
    <property type="taxonomic scope" value="Bacteria"/>
</dbReference>
<dbReference type="Proteomes" id="UP000192902">
    <property type="component" value="Chromosome"/>
</dbReference>
<dbReference type="PANTHER" id="PTHR33841:SF1">
    <property type="entry name" value="DNA METHYLTRANSFERASE A"/>
    <property type="match status" value="1"/>
</dbReference>
<dbReference type="EC" id="2.1.1.72" evidence="2"/>
<evidence type="ECO:0000256" key="1">
    <source>
        <dbReference type="ARBA" id="ARBA00006594"/>
    </source>
</evidence>
<feature type="domain" description="DNA methylase adenine-specific" evidence="6">
    <location>
        <begin position="335"/>
        <end position="526"/>
    </location>
</feature>
<comment type="similarity">
    <text evidence="1">Belongs to the N(4)/N(6)-methyltransferase family.</text>
</comment>
<evidence type="ECO:0000256" key="2">
    <source>
        <dbReference type="ARBA" id="ARBA00011900"/>
    </source>
</evidence>
<dbReference type="EMBL" id="CP020867">
    <property type="protein sequence ID" value="ARJ57341.1"/>
    <property type="molecule type" value="Genomic_DNA"/>
</dbReference>
<dbReference type="PRINTS" id="PR00507">
    <property type="entry name" value="N12N6MTFRASE"/>
</dbReference>
<name>A0A1W6BZ15_9BACT</name>
<dbReference type="KEGG" id="ccun:CCUN_1771"/>
<evidence type="ECO:0000256" key="5">
    <source>
        <dbReference type="ARBA" id="ARBA00047942"/>
    </source>
</evidence>
<evidence type="ECO:0000259" key="6">
    <source>
        <dbReference type="Pfam" id="PF02384"/>
    </source>
</evidence>
<comment type="catalytic activity">
    <reaction evidence="5">
        <text>a 2'-deoxyadenosine in DNA + S-adenosyl-L-methionine = an N(6)-methyl-2'-deoxyadenosine in DNA + S-adenosyl-L-homocysteine + H(+)</text>
        <dbReference type="Rhea" id="RHEA:15197"/>
        <dbReference type="Rhea" id="RHEA-COMP:12418"/>
        <dbReference type="Rhea" id="RHEA-COMP:12419"/>
        <dbReference type="ChEBI" id="CHEBI:15378"/>
        <dbReference type="ChEBI" id="CHEBI:57856"/>
        <dbReference type="ChEBI" id="CHEBI:59789"/>
        <dbReference type="ChEBI" id="CHEBI:90615"/>
        <dbReference type="ChEBI" id="CHEBI:90616"/>
        <dbReference type="EC" id="2.1.1.72"/>
    </reaction>
</comment>
<evidence type="ECO:0000313" key="8">
    <source>
        <dbReference type="EMBL" id="ARJ57341.1"/>
    </source>
</evidence>
<dbReference type="SUPFAM" id="SSF53335">
    <property type="entry name" value="S-adenosyl-L-methionine-dependent methyltransferases"/>
    <property type="match status" value="1"/>
</dbReference>
<gene>
    <name evidence="8" type="ORF">CCUN_1771</name>
</gene>
<dbReference type="REBASE" id="197276">
    <property type="entry name" value="Ccu24588ORF1771P"/>
</dbReference>
<keyword evidence="8" id="KW-0378">Hydrolase</keyword>
<dbReference type="InterPro" id="IPR029063">
    <property type="entry name" value="SAM-dependent_MTases_sf"/>
</dbReference>
<proteinExistence type="inferred from homology"/>
<evidence type="ECO:0000256" key="3">
    <source>
        <dbReference type="ARBA" id="ARBA00022603"/>
    </source>
</evidence>
<sequence>MNEIYKEQLEIYQKELKELYESKKYNELSFRTPLENCLKALKPKGTKLIQEAQSEKNQGHIRPDFKVYKTIDKEDELSYENLIGFVECKNITENLNKHIKSSQLDKYLSISPNIILTNYKKFILFSFDKIVEEVELFNDELDANEDLFDDFSQRLLKFKELIEKFFNDTHTTIKTKDEFVKILSSQSFYLSYSLNEAYKQEKQRQEAKNALIKGHSFYRFFQRTFDTFKGMQKIEFSELDFCDIIAQSIVYGMFVSFVELEQDTKKERIATDEFIKLLPSQFKTLIEFIYFALPSFDIPKDIVYVLENVKKTLALIDKSELCKMLNTELEDICIYLYEDFLKSYDELRATQKRKEGGVFYTPKEVVEMIVSSLHTFLKDKFNKSKGFADEGVKVLDFATGTGSFLACVFEKILKEENIKALEHATIKDKFLKDIYGFELSFVAYIVARLKLSLILKKRGFTNFDENDLKIFLNNTLDLENTANHQLDMPLEHLDEEWKQARDVKYSQNLLVILGNPPYNVKSKNKGKEILDLLQSYKEGLNETKLNLDDDYIKFIRFAQWKLLEQQRQNSLFEHQKGLLGFITNNSFLSGRTHRKMRESLYKSFDEIYILNLHGSDKEPKEDKNIFDIRVGVCISLFVKYKEEHSTGAKLYYHSSLENQIFSKKDKLALLNELKEKGLKSIKWQELTPQEPYFWFVPKNLEDKEYENFWALAEDKALGDCKTIFENFSSGISALRDKICIHLNINSLKETLENFKNLEVKDIREKYQVTDSRDWGVERAKQDVKKNQGTIQKIAYRPFDFRYTYMHENSKGFLGYPCYDTMQHFLWGENLGLCFPKTTLNPNFDYGLALNTIADRSLGGKNTGSETYIAPLYRYESTLGEHLQELEKVPNFTQNFKDFCKNNELLKDKSPEDILAFIYANLFNPNYRKNHLEYLKSGFPRINFEVDLESFNALIKYGKELLDLHLFKTIPQDSKITLDFLDEKQKQSLKIEAVKERWRENKLYLNENLVIKGVSKEIMEFKIGGYEVIKSFLKYRKDYEMSKDETMHLLNICKVLEKTLALQKNLEEI</sequence>
<dbReference type="STRING" id="1121267.CCUN_1771"/>
<keyword evidence="3 8" id="KW-0489">Methyltransferase</keyword>
<reference evidence="8 9" key="1">
    <citation type="submission" date="2017-04" db="EMBL/GenBank/DDBJ databases">
        <title>Complete genome sequence of the Campylobacter cuniculorum type strain LMG24588.</title>
        <authorList>
            <person name="Miller W.G."/>
            <person name="Yee E."/>
            <person name="Revez J."/>
            <person name="Bono J.L."/>
            <person name="Rossi M."/>
        </authorList>
    </citation>
    <scope>NUCLEOTIDE SEQUENCE [LARGE SCALE GENOMIC DNA]</scope>
    <source>
        <strain evidence="8 9">LMG 24588</strain>
    </source>
</reference>
<accession>A0A1W6BZ15</accession>
<keyword evidence="8" id="KW-0547">Nucleotide-binding</keyword>
<dbReference type="AlphaFoldDB" id="A0A1W6BZ15"/>